<protein>
    <submittedName>
        <fullName evidence="5">Helix-turn-helix transcriptional regulator</fullName>
    </submittedName>
</protein>
<keyword evidence="3" id="KW-0804">Transcription</keyword>
<dbReference type="PANTHER" id="PTHR44688:SF16">
    <property type="entry name" value="DNA-BINDING TRANSCRIPTIONAL ACTIVATOR DEVR_DOSR"/>
    <property type="match status" value="1"/>
</dbReference>
<reference evidence="5 6" key="1">
    <citation type="submission" date="2023-05" db="EMBL/GenBank/DDBJ databases">
        <title>Draft genome sequence of Streptomyces sp. B-S-A8 isolated from a cave soil in Thailand.</title>
        <authorList>
            <person name="Chamroensaksri N."/>
            <person name="Muangham S."/>
        </authorList>
    </citation>
    <scope>NUCLEOTIDE SEQUENCE [LARGE SCALE GENOMIC DNA]</scope>
    <source>
        <strain evidence="5 6">B-S-A8</strain>
    </source>
</reference>
<dbReference type="PRINTS" id="PR00038">
    <property type="entry name" value="HTHLUXR"/>
</dbReference>
<dbReference type="Proteomes" id="UP001224661">
    <property type="component" value="Unassembled WGS sequence"/>
</dbReference>
<dbReference type="RefSeq" id="WP_282516271.1">
    <property type="nucleotide sequence ID" value="NZ_JASCIR010000033.1"/>
</dbReference>
<keyword evidence="1" id="KW-0805">Transcription regulation</keyword>
<dbReference type="EMBL" id="JASCIR010000033">
    <property type="protein sequence ID" value="MDI3389798.1"/>
    <property type="molecule type" value="Genomic_DNA"/>
</dbReference>
<dbReference type="Pfam" id="PF00196">
    <property type="entry name" value="GerE"/>
    <property type="match status" value="1"/>
</dbReference>
<dbReference type="PANTHER" id="PTHR44688">
    <property type="entry name" value="DNA-BINDING TRANSCRIPTIONAL ACTIVATOR DEVR_DOSR"/>
    <property type="match status" value="1"/>
</dbReference>
<comment type="caution">
    <text evidence="5">The sequence shown here is derived from an EMBL/GenBank/DDBJ whole genome shotgun (WGS) entry which is preliminary data.</text>
</comment>
<sequence>MHYPAAAQFLRNAVPDVIHAYQMALRRVRSPLAIRKEVWPKCRDQARAIVEDCVARLNGDGPLEAAEAWRYSHLVGTDRAAQGIAVAESVRAVEILWNAMQPTIHSAVQHEAPARRAPALLLISAAFRSSAGTRLYAGAVGYGGATAQASDTLPNDDDVVAAGVSEAAPMHAVVGVALSRREKEVLEGVAKAMTNSQIARQLGITTATVKRHLNNIYGKLGAVSRIDAVNKVFGRY</sequence>
<dbReference type="InterPro" id="IPR036388">
    <property type="entry name" value="WH-like_DNA-bd_sf"/>
</dbReference>
<dbReference type="InterPro" id="IPR016032">
    <property type="entry name" value="Sig_transdc_resp-reg_C-effctor"/>
</dbReference>
<proteinExistence type="predicted"/>
<evidence type="ECO:0000259" key="4">
    <source>
        <dbReference type="PROSITE" id="PS50043"/>
    </source>
</evidence>
<organism evidence="5 6">
    <name type="scientific">Streptomyces solicavernae</name>
    <dbReference type="NCBI Taxonomy" id="3043614"/>
    <lineage>
        <taxon>Bacteria</taxon>
        <taxon>Bacillati</taxon>
        <taxon>Actinomycetota</taxon>
        <taxon>Actinomycetes</taxon>
        <taxon>Kitasatosporales</taxon>
        <taxon>Streptomycetaceae</taxon>
        <taxon>Streptomyces</taxon>
    </lineage>
</organism>
<evidence type="ECO:0000313" key="5">
    <source>
        <dbReference type="EMBL" id="MDI3389798.1"/>
    </source>
</evidence>
<dbReference type="Gene3D" id="1.10.10.10">
    <property type="entry name" value="Winged helix-like DNA-binding domain superfamily/Winged helix DNA-binding domain"/>
    <property type="match status" value="1"/>
</dbReference>
<evidence type="ECO:0000256" key="3">
    <source>
        <dbReference type="ARBA" id="ARBA00023163"/>
    </source>
</evidence>
<dbReference type="SMART" id="SM00421">
    <property type="entry name" value="HTH_LUXR"/>
    <property type="match status" value="1"/>
</dbReference>
<keyword evidence="2" id="KW-0238">DNA-binding</keyword>
<keyword evidence="6" id="KW-1185">Reference proteome</keyword>
<dbReference type="InterPro" id="IPR000792">
    <property type="entry name" value="Tscrpt_reg_LuxR_C"/>
</dbReference>
<dbReference type="PROSITE" id="PS50043">
    <property type="entry name" value="HTH_LUXR_2"/>
    <property type="match status" value="1"/>
</dbReference>
<accession>A0ABT6S1F0</accession>
<name>A0ABT6S1F0_9ACTN</name>
<evidence type="ECO:0000256" key="1">
    <source>
        <dbReference type="ARBA" id="ARBA00023015"/>
    </source>
</evidence>
<evidence type="ECO:0000313" key="6">
    <source>
        <dbReference type="Proteomes" id="UP001224661"/>
    </source>
</evidence>
<dbReference type="SUPFAM" id="SSF46894">
    <property type="entry name" value="C-terminal effector domain of the bipartite response regulators"/>
    <property type="match status" value="1"/>
</dbReference>
<dbReference type="CDD" id="cd06170">
    <property type="entry name" value="LuxR_C_like"/>
    <property type="match status" value="1"/>
</dbReference>
<feature type="domain" description="HTH luxR-type" evidence="4">
    <location>
        <begin position="171"/>
        <end position="236"/>
    </location>
</feature>
<gene>
    <name evidence="5" type="ORF">QIS99_26940</name>
</gene>
<evidence type="ECO:0000256" key="2">
    <source>
        <dbReference type="ARBA" id="ARBA00023125"/>
    </source>
</evidence>